<organism evidence="2 3">
    <name type="scientific">Candidatus Giovannonibacteria bacterium GW2011_GWC2_44_8</name>
    <dbReference type="NCBI Taxonomy" id="1618657"/>
    <lineage>
        <taxon>Bacteria</taxon>
        <taxon>Candidatus Giovannoniibacteriota</taxon>
    </lineage>
</organism>
<dbReference type="SUPFAM" id="SSF53448">
    <property type="entry name" value="Nucleotide-diphospho-sugar transferases"/>
    <property type="match status" value="1"/>
</dbReference>
<name>A0A0G1K5K0_9BACT</name>
<reference evidence="2 3" key="1">
    <citation type="journal article" date="2015" name="Nature">
        <title>rRNA introns, odd ribosomes, and small enigmatic genomes across a large radiation of phyla.</title>
        <authorList>
            <person name="Brown C.T."/>
            <person name="Hug L.A."/>
            <person name="Thomas B.C."/>
            <person name="Sharon I."/>
            <person name="Castelle C.J."/>
            <person name="Singh A."/>
            <person name="Wilkins M.J."/>
            <person name="Williams K.H."/>
            <person name="Banfield J.F."/>
        </authorList>
    </citation>
    <scope>NUCLEOTIDE SEQUENCE [LARGE SCALE GENOMIC DNA]</scope>
</reference>
<evidence type="ECO:0000313" key="3">
    <source>
        <dbReference type="Proteomes" id="UP000034889"/>
    </source>
</evidence>
<dbReference type="Gene3D" id="3.90.550.10">
    <property type="entry name" value="Spore Coat Polysaccharide Biosynthesis Protein SpsA, Chain A"/>
    <property type="match status" value="1"/>
</dbReference>
<evidence type="ECO:0000259" key="1">
    <source>
        <dbReference type="Pfam" id="PF00535"/>
    </source>
</evidence>
<accession>A0A0G1K5K0</accession>
<dbReference type="AlphaFoldDB" id="A0A0G1K5K0"/>
<proteinExistence type="predicted"/>
<dbReference type="InterPro" id="IPR029044">
    <property type="entry name" value="Nucleotide-diphossugar_trans"/>
</dbReference>
<feature type="domain" description="Glycosyltransferase 2-like" evidence="1">
    <location>
        <begin position="29"/>
        <end position="159"/>
    </location>
</feature>
<dbReference type="Proteomes" id="UP000034889">
    <property type="component" value="Unassembled WGS sequence"/>
</dbReference>
<gene>
    <name evidence="2" type="ORF">UW74_C0011G0004</name>
</gene>
<comment type="caution">
    <text evidence="2">The sequence shown here is derived from an EMBL/GenBank/DDBJ whole genome shotgun (WGS) entry which is preliminary data.</text>
</comment>
<sequence>MNNLELTIISVYHDYLTKKMIETNYDLLTKLNSSTNWIWLVGDNSRPELKEKIDSAKFRVIENKEALSINRQSCGKYWTSYQHASALNLCLTHVKTRFVVILDNDFFVIRPKWLREGIHYLQKHNLAILGAPYYPRDYRKIRYFPSMDFCTFIDSEKVPLDTLDFTPGFNKTNDDRRTAKSHTNLFNLNIRKRNIGTSHDTGYQIFLRYYNDKVARTECIKPVYKPRSDLRLFGKLGFIANTLYELFLPDRLCYIPKQRDSYSSLDFKGFGIFDARGEGWEEHVLEDKPFGFHARSGRHQKKNYGDDKLLAEIKKALVCVSA</sequence>
<dbReference type="InterPro" id="IPR001173">
    <property type="entry name" value="Glyco_trans_2-like"/>
</dbReference>
<evidence type="ECO:0000313" key="2">
    <source>
        <dbReference type="EMBL" id="KKT78890.1"/>
    </source>
</evidence>
<dbReference type="EMBL" id="LCJM01000011">
    <property type="protein sequence ID" value="KKT78890.1"/>
    <property type="molecule type" value="Genomic_DNA"/>
</dbReference>
<protein>
    <recommendedName>
        <fullName evidence="1">Glycosyltransferase 2-like domain-containing protein</fullName>
    </recommendedName>
</protein>
<dbReference type="Pfam" id="PF00535">
    <property type="entry name" value="Glycos_transf_2"/>
    <property type="match status" value="1"/>
</dbReference>